<reference evidence="2" key="3">
    <citation type="submission" date="2022-06" db="UniProtKB">
        <authorList>
            <consortium name="EnsemblPlants"/>
        </authorList>
    </citation>
    <scope>IDENTIFICATION</scope>
</reference>
<reference evidence="3" key="1">
    <citation type="journal article" date="2013" name="Nature">
        <title>Draft genome of the wheat A-genome progenitor Triticum urartu.</title>
        <authorList>
            <person name="Ling H.Q."/>
            <person name="Zhao S."/>
            <person name="Liu D."/>
            <person name="Wang J."/>
            <person name="Sun H."/>
            <person name="Zhang C."/>
            <person name="Fan H."/>
            <person name="Li D."/>
            <person name="Dong L."/>
            <person name="Tao Y."/>
            <person name="Gao C."/>
            <person name="Wu H."/>
            <person name="Li Y."/>
            <person name="Cui Y."/>
            <person name="Guo X."/>
            <person name="Zheng S."/>
            <person name="Wang B."/>
            <person name="Yu K."/>
            <person name="Liang Q."/>
            <person name="Yang W."/>
            <person name="Lou X."/>
            <person name="Chen J."/>
            <person name="Feng M."/>
            <person name="Jian J."/>
            <person name="Zhang X."/>
            <person name="Luo G."/>
            <person name="Jiang Y."/>
            <person name="Liu J."/>
            <person name="Wang Z."/>
            <person name="Sha Y."/>
            <person name="Zhang B."/>
            <person name="Wu H."/>
            <person name="Tang D."/>
            <person name="Shen Q."/>
            <person name="Xue P."/>
            <person name="Zou S."/>
            <person name="Wang X."/>
            <person name="Liu X."/>
            <person name="Wang F."/>
            <person name="Yang Y."/>
            <person name="An X."/>
            <person name="Dong Z."/>
            <person name="Zhang K."/>
            <person name="Zhang X."/>
            <person name="Luo M.C."/>
            <person name="Dvorak J."/>
            <person name="Tong Y."/>
            <person name="Wang J."/>
            <person name="Yang H."/>
            <person name="Li Z."/>
            <person name="Wang D."/>
            <person name="Zhang A."/>
            <person name="Wang J."/>
        </authorList>
    </citation>
    <scope>NUCLEOTIDE SEQUENCE</scope>
    <source>
        <strain evidence="3">cv. G1812</strain>
    </source>
</reference>
<feature type="transmembrane region" description="Helical" evidence="1">
    <location>
        <begin position="6"/>
        <end position="30"/>
    </location>
</feature>
<dbReference type="EnsemblPlants" id="TuG1812G0200005609.01.T01">
    <property type="protein sequence ID" value="TuG1812G0200005609.01.T01.cds428057"/>
    <property type="gene ID" value="TuG1812G0200005609.01"/>
</dbReference>
<name>A0A8R7TP90_TRIUA</name>
<evidence type="ECO:0000256" key="1">
    <source>
        <dbReference type="SAM" id="Phobius"/>
    </source>
</evidence>
<evidence type="ECO:0000313" key="3">
    <source>
        <dbReference type="Proteomes" id="UP000015106"/>
    </source>
</evidence>
<protein>
    <submittedName>
        <fullName evidence="2">Uncharacterized protein</fullName>
    </submittedName>
</protein>
<organism evidence="2 3">
    <name type="scientific">Triticum urartu</name>
    <name type="common">Red wild einkorn</name>
    <name type="synonym">Crithodium urartu</name>
    <dbReference type="NCBI Taxonomy" id="4572"/>
    <lineage>
        <taxon>Eukaryota</taxon>
        <taxon>Viridiplantae</taxon>
        <taxon>Streptophyta</taxon>
        <taxon>Embryophyta</taxon>
        <taxon>Tracheophyta</taxon>
        <taxon>Spermatophyta</taxon>
        <taxon>Magnoliopsida</taxon>
        <taxon>Liliopsida</taxon>
        <taxon>Poales</taxon>
        <taxon>Poaceae</taxon>
        <taxon>BOP clade</taxon>
        <taxon>Pooideae</taxon>
        <taxon>Triticodae</taxon>
        <taxon>Triticeae</taxon>
        <taxon>Triticinae</taxon>
        <taxon>Triticum</taxon>
    </lineage>
</organism>
<keyword evidence="1" id="KW-0812">Transmembrane</keyword>
<dbReference type="AlphaFoldDB" id="A0A8R7TP90"/>
<keyword evidence="1" id="KW-1133">Transmembrane helix</keyword>
<accession>A0A8R7TP90</accession>
<reference evidence="2" key="2">
    <citation type="submission" date="2018-03" db="EMBL/GenBank/DDBJ databases">
        <title>The Triticum urartu genome reveals the dynamic nature of wheat genome evolution.</title>
        <authorList>
            <person name="Ling H."/>
            <person name="Ma B."/>
            <person name="Shi X."/>
            <person name="Liu H."/>
            <person name="Dong L."/>
            <person name="Sun H."/>
            <person name="Cao Y."/>
            <person name="Gao Q."/>
            <person name="Zheng S."/>
            <person name="Li Y."/>
            <person name="Yu Y."/>
            <person name="Du H."/>
            <person name="Qi M."/>
            <person name="Li Y."/>
            <person name="Yu H."/>
            <person name="Cui Y."/>
            <person name="Wang N."/>
            <person name="Chen C."/>
            <person name="Wu H."/>
            <person name="Zhao Y."/>
            <person name="Zhang J."/>
            <person name="Li Y."/>
            <person name="Zhou W."/>
            <person name="Zhang B."/>
            <person name="Hu W."/>
            <person name="Eijk M."/>
            <person name="Tang J."/>
            <person name="Witsenboer H."/>
            <person name="Zhao S."/>
            <person name="Li Z."/>
            <person name="Zhang A."/>
            <person name="Wang D."/>
            <person name="Liang C."/>
        </authorList>
    </citation>
    <scope>NUCLEOTIDE SEQUENCE [LARGE SCALE GENOMIC DNA]</scope>
    <source>
        <strain evidence="2">cv. G1812</strain>
    </source>
</reference>
<proteinExistence type="predicted"/>
<keyword evidence="1" id="KW-0472">Membrane</keyword>
<dbReference type="Proteomes" id="UP000015106">
    <property type="component" value="Chromosome 2"/>
</dbReference>
<keyword evidence="3" id="KW-1185">Reference proteome</keyword>
<sequence>MDSQHLAFTVSDTLYFTYRISFLAHFAIIFRGPRL</sequence>
<dbReference type="Gramene" id="TuG1812G0200005609.01.T01">
    <property type="protein sequence ID" value="TuG1812G0200005609.01.T01.cds428057"/>
    <property type="gene ID" value="TuG1812G0200005609.01"/>
</dbReference>
<evidence type="ECO:0000313" key="2">
    <source>
        <dbReference type="EnsemblPlants" id="TuG1812G0200005609.01.T01.cds428057"/>
    </source>
</evidence>